<evidence type="ECO:0000313" key="2">
    <source>
        <dbReference type="EMBL" id="KAH7072521.1"/>
    </source>
</evidence>
<dbReference type="AlphaFoldDB" id="A0A8K0QU93"/>
<keyword evidence="1" id="KW-0812">Transmembrane</keyword>
<name>A0A8K0QU93_9PLEO</name>
<dbReference type="EMBL" id="JAGMVJ010000023">
    <property type="protein sequence ID" value="KAH7072521.1"/>
    <property type="molecule type" value="Genomic_DNA"/>
</dbReference>
<feature type="transmembrane region" description="Helical" evidence="1">
    <location>
        <begin position="190"/>
        <end position="210"/>
    </location>
</feature>
<evidence type="ECO:0000313" key="3">
    <source>
        <dbReference type="Proteomes" id="UP000813461"/>
    </source>
</evidence>
<keyword evidence="1" id="KW-1133">Transmembrane helix</keyword>
<keyword evidence="1" id="KW-0472">Membrane</keyword>
<keyword evidence="3" id="KW-1185">Reference proteome</keyword>
<dbReference type="Proteomes" id="UP000813461">
    <property type="component" value="Unassembled WGS sequence"/>
</dbReference>
<evidence type="ECO:0000256" key="1">
    <source>
        <dbReference type="SAM" id="Phobius"/>
    </source>
</evidence>
<accession>A0A8K0QU93</accession>
<feature type="transmembrane region" description="Helical" evidence="1">
    <location>
        <begin position="123"/>
        <end position="141"/>
    </location>
</feature>
<organism evidence="2 3">
    <name type="scientific">Paraphoma chrysanthemicola</name>
    <dbReference type="NCBI Taxonomy" id="798071"/>
    <lineage>
        <taxon>Eukaryota</taxon>
        <taxon>Fungi</taxon>
        <taxon>Dikarya</taxon>
        <taxon>Ascomycota</taxon>
        <taxon>Pezizomycotina</taxon>
        <taxon>Dothideomycetes</taxon>
        <taxon>Pleosporomycetidae</taxon>
        <taxon>Pleosporales</taxon>
        <taxon>Pleosporineae</taxon>
        <taxon>Phaeosphaeriaceae</taxon>
        <taxon>Paraphoma</taxon>
    </lineage>
</organism>
<comment type="caution">
    <text evidence="2">The sequence shown here is derived from an EMBL/GenBank/DDBJ whole genome shotgun (WGS) entry which is preliminary data.</text>
</comment>
<feature type="transmembrane region" description="Helical" evidence="1">
    <location>
        <begin position="225"/>
        <end position="246"/>
    </location>
</feature>
<feature type="transmembrane region" description="Helical" evidence="1">
    <location>
        <begin position="91"/>
        <end position="111"/>
    </location>
</feature>
<dbReference type="OrthoDB" id="4941332at2759"/>
<proteinExistence type="predicted"/>
<protein>
    <submittedName>
        <fullName evidence="2">Uncharacterized protein</fullName>
    </submittedName>
</protein>
<sequence>MELVELLSLLGTPARASARTILFLPRYILDDFSTLRNWPHNAYALQRFGPSFRWRVWLIFDCRELEELEDLINWGTDEEVWKLRETQLEGFRLVALVGALLASLALQALNLPSITSTSFASRALFTLSFMLSILATFFTCIQQREFGTIRSPSLLRAWLSNNTQYHNTSGQYVYQSSAAALNLLDSPYELIGIAIACMMGGMGAYLGSAWVEGVELSTGGRLGDVAVLVVFSVGTVFAFALFPLLLGSKAREIKRVGKGVGGFERRVDERGQERERGGEKGRGKVIA</sequence>
<reference evidence="2" key="1">
    <citation type="journal article" date="2021" name="Nat. Commun.">
        <title>Genetic determinants of endophytism in the Arabidopsis root mycobiome.</title>
        <authorList>
            <person name="Mesny F."/>
            <person name="Miyauchi S."/>
            <person name="Thiergart T."/>
            <person name="Pickel B."/>
            <person name="Atanasova L."/>
            <person name="Karlsson M."/>
            <person name="Huettel B."/>
            <person name="Barry K.W."/>
            <person name="Haridas S."/>
            <person name="Chen C."/>
            <person name="Bauer D."/>
            <person name="Andreopoulos W."/>
            <person name="Pangilinan J."/>
            <person name="LaButti K."/>
            <person name="Riley R."/>
            <person name="Lipzen A."/>
            <person name="Clum A."/>
            <person name="Drula E."/>
            <person name="Henrissat B."/>
            <person name="Kohler A."/>
            <person name="Grigoriev I.V."/>
            <person name="Martin F.M."/>
            <person name="Hacquard S."/>
        </authorList>
    </citation>
    <scope>NUCLEOTIDE SEQUENCE</scope>
    <source>
        <strain evidence="2">MPI-SDFR-AT-0120</strain>
    </source>
</reference>
<gene>
    <name evidence="2" type="ORF">FB567DRAFT_204550</name>
</gene>